<evidence type="ECO:0008006" key="6">
    <source>
        <dbReference type="Google" id="ProtNLM"/>
    </source>
</evidence>
<dbReference type="EMBL" id="CP046147">
    <property type="protein sequence ID" value="WFG38848.1"/>
    <property type="molecule type" value="Genomic_DNA"/>
</dbReference>
<protein>
    <recommendedName>
        <fullName evidence="6">O-antigen ligase family protein</fullName>
    </recommendedName>
</protein>
<feature type="transmembrane region" description="Helical" evidence="1">
    <location>
        <begin position="116"/>
        <end position="138"/>
    </location>
</feature>
<evidence type="ECO:0000313" key="4">
    <source>
        <dbReference type="Proteomes" id="UP001219901"/>
    </source>
</evidence>
<evidence type="ECO:0000256" key="1">
    <source>
        <dbReference type="SAM" id="Phobius"/>
    </source>
</evidence>
<reference evidence="3" key="2">
    <citation type="journal article" date="2023" name="Nat. Commun.">
        <title>Cultivation of marine bacteria of the SAR202 clade.</title>
        <authorList>
            <person name="Lim Y."/>
            <person name="Seo J.H."/>
            <person name="Giovannoni S.J."/>
            <person name="Kang I."/>
            <person name="Cho J.C."/>
        </authorList>
    </citation>
    <scope>NUCLEOTIDE SEQUENCE</scope>
    <source>
        <strain evidence="3">JH1073</strain>
    </source>
</reference>
<feature type="transmembrane region" description="Helical" evidence="1">
    <location>
        <begin position="59"/>
        <end position="78"/>
    </location>
</feature>
<feature type="transmembrane region" description="Helical" evidence="1">
    <location>
        <begin position="30"/>
        <end position="47"/>
    </location>
</feature>
<evidence type="ECO:0000313" key="2">
    <source>
        <dbReference type="EMBL" id="MDG0866438.1"/>
    </source>
</evidence>
<evidence type="ECO:0000313" key="3">
    <source>
        <dbReference type="EMBL" id="WFG38848.1"/>
    </source>
</evidence>
<name>A0AAJ5ZCQ1_9CHLR</name>
<dbReference type="Proteomes" id="UP001219901">
    <property type="component" value="Chromosome"/>
</dbReference>
<accession>A0AAJ5ZCQ1</accession>
<feature type="transmembrane region" description="Helical" evidence="1">
    <location>
        <begin position="219"/>
        <end position="236"/>
    </location>
</feature>
<keyword evidence="1" id="KW-1133">Transmembrane helix</keyword>
<dbReference type="RefSeq" id="WP_342822131.1">
    <property type="nucleotide sequence ID" value="NZ_CP046147.1"/>
</dbReference>
<feature type="transmembrane region" description="Helical" evidence="1">
    <location>
        <begin position="352"/>
        <end position="370"/>
    </location>
</feature>
<dbReference type="InterPro" id="IPR051533">
    <property type="entry name" value="WaaL-like"/>
</dbReference>
<gene>
    <name evidence="2" type="ORF">GKO46_05045</name>
    <name evidence="3" type="ORF">GKO48_04215</name>
</gene>
<feature type="transmembrane region" description="Helical" evidence="1">
    <location>
        <begin position="195"/>
        <end position="213"/>
    </location>
</feature>
<feature type="transmembrane region" description="Helical" evidence="1">
    <location>
        <begin position="173"/>
        <end position="190"/>
    </location>
</feature>
<keyword evidence="1" id="KW-0812">Transmembrane</keyword>
<feature type="transmembrane region" description="Helical" evidence="1">
    <location>
        <begin position="84"/>
        <end position="104"/>
    </location>
</feature>
<organism evidence="3 4">
    <name type="scientific">Candidatus Lucifugimonas marina</name>
    <dbReference type="NCBI Taxonomy" id="3038979"/>
    <lineage>
        <taxon>Bacteria</taxon>
        <taxon>Bacillati</taxon>
        <taxon>Chloroflexota</taxon>
        <taxon>Dehalococcoidia</taxon>
        <taxon>SAR202 cluster</taxon>
        <taxon>Candidatus Lucifugimonadales</taxon>
        <taxon>Candidatus Lucifugimonadaceae</taxon>
        <taxon>Candidatus Lucifugimonas</taxon>
    </lineage>
</organism>
<dbReference type="PANTHER" id="PTHR37422:SF13">
    <property type="entry name" value="LIPOPOLYSACCHARIDE BIOSYNTHESIS PROTEIN PA4999-RELATED"/>
    <property type="match status" value="1"/>
</dbReference>
<reference evidence="4 5" key="1">
    <citation type="submission" date="2019-11" db="EMBL/GenBank/DDBJ databases">
        <authorList>
            <person name="Cho J.-C."/>
        </authorList>
    </citation>
    <scope>NUCLEOTIDE SEQUENCE [LARGE SCALE GENOMIC DNA]</scope>
    <source>
        <strain evidence="3 4">JH1073</strain>
        <strain evidence="2 5">JH702</strain>
    </source>
</reference>
<dbReference type="PANTHER" id="PTHR37422">
    <property type="entry name" value="TEICHURONIC ACID BIOSYNTHESIS PROTEIN TUAE"/>
    <property type="match status" value="1"/>
</dbReference>
<proteinExistence type="predicted"/>
<sequence length="445" mass="49432">MFAVGTVLVFVSLITQGVIRYEIFNLSVTSWDFVGLVLLPIIIKALIDNRRIVDLIPTRTKILVASYVVALGISILRSPDIGNAYTIGLMVIRNIVLALWVYYAVQICGAKQISKLIVFTVAIASSLAIVLFVSVILFDPGVLDDRRPYGYIILLIDEYKTPRLTGFAGDPNFFAISVLMTIGLSFYILASSKDLLRKLTLVALFVSIVGLILTLSRTGLATLFIVLVLSSLVLILKSNQLRSCWRDAHSLLGSSVFAVILLVVLFFPVIPDGAKRTSVFNVATARFEKLSDSPRFEQWEKLIAFTGSVKNEAGDSVQIDSVSQLDNVIFGRGLRTNQIALGAYSHNSLLDVLFETGLLSLTILLLLWWVPITKLHRSSLHFTLKLGIYVNALGLAMMMMTLSAAYQPYWWIIWAITMSYAWMGADEFTPDRELNSKGTQRLSFQ</sequence>
<reference evidence="4" key="3">
    <citation type="submission" date="2023-06" db="EMBL/GenBank/DDBJ databases">
        <title>Pangenomics reveal diversification of enzyme families and niche specialization in globally abundant SAR202 bacteria.</title>
        <authorList>
            <person name="Saw J.H.W."/>
        </authorList>
    </citation>
    <scope>NUCLEOTIDE SEQUENCE [LARGE SCALE GENOMIC DNA]</scope>
    <source>
        <strain evidence="4">JH1073</strain>
    </source>
</reference>
<dbReference type="EMBL" id="WMBE01000001">
    <property type="protein sequence ID" value="MDG0866438.1"/>
    <property type="molecule type" value="Genomic_DNA"/>
</dbReference>
<keyword evidence="4" id="KW-1185">Reference proteome</keyword>
<keyword evidence="1" id="KW-0472">Membrane</keyword>
<dbReference type="Proteomes" id="UP001321249">
    <property type="component" value="Unassembled WGS sequence"/>
</dbReference>
<dbReference type="AlphaFoldDB" id="A0AAJ5ZCQ1"/>
<feature type="transmembrane region" description="Helical" evidence="1">
    <location>
        <begin position="248"/>
        <end position="270"/>
    </location>
</feature>
<evidence type="ECO:0000313" key="5">
    <source>
        <dbReference type="Proteomes" id="UP001321249"/>
    </source>
</evidence>